<accession>A0ABP7F4D5</accession>
<dbReference type="SUPFAM" id="SSF53756">
    <property type="entry name" value="UDP-Glycosyltransferase/glycogen phosphorylase"/>
    <property type="match status" value="1"/>
</dbReference>
<evidence type="ECO:0000313" key="1">
    <source>
        <dbReference type="EMBL" id="GAA3729342.1"/>
    </source>
</evidence>
<dbReference type="InterPro" id="IPR043148">
    <property type="entry name" value="TagF_C"/>
</dbReference>
<evidence type="ECO:0000313" key="2">
    <source>
        <dbReference type="Proteomes" id="UP001500920"/>
    </source>
</evidence>
<dbReference type="InterPro" id="IPR007554">
    <property type="entry name" value="Glycerophosphate_synth"/>
</dbReference>
<comment type="caution">
    <text evidence="1">The sequence shown here is derived from an EMBL/GenBank/DDBJ whole genome shotgun (WGS) entry which is preliminary data.</text>
</comment>
<proteinExistence type="predicted"/>
<protein>
    <submittedName>
        <fullName evidence="1">CDP-glycerol glycerophosphotransferase family protein</fullName>
    </submittedName>
</protein>
<dbReference type="RefSeq" id="WP_344703520.1">
    <property type="nucleotide sequence ID" value="NZ_BAABCK010000061.1"/>
</dbReference>
<dbReference type="Pfam" id="PF04464">
    <property type="entry name" value="Glyphos_transf"/>
    <property type="match status" value="1"/>
</dbReference>
<reference evidence="2" key="1">
    <citation type="journal article" date="2019" name="Int. J. Syst. Evol. Microbiol.">
        <title>The Global Catalogue of Microorganisms (GCM) 10K type strain sequencing project: providing services to taxonomists for standard genome sequencing and annotation.</title>
        <authorList>
            <consortium name="The Broad Institute Genomics Platform"/>
            <consortium name="The Broad Institute Genome Sequencing Center for Infectious Disease"/>
            <person name="Wu L."/>
            <person name="Ma J."/>
        </authorList>
    </citation>
    <scope>NUCLEOTIDE SEQUENCE [LARGE SCALE GENOMIC DNA]</scope>
    <source>
        <strain evidence="2">JCM 16981</strain>
    </source>
</reference>
<sequence length="679" mass="79826">MGKPEIYLLSGAELRPLKYVGTDHAMNTAKHKITFSTIRGDFKVEIDSHNVPVLDFKAKLREQHLQMKFSFKVQLDVASLLIIDASTNQLSRVPVTSSGPSSEIIIDVPISLLLDNITRKRFMLETDHPEPLRLQPDIKKLKNFGFNGSIQTIYNYEKLNIWFYCRRDNLLGFKVSQKRLKRLVTDIENFRFKGFIEGSESFIESQAYLSFSDRYSQDVTRIKIDNNFDIDLKNVDFVDVKSKDKTVLDVYVEIIHNSGKVLRKVKIKYKFSKYKKDNYYASHNVQDSEGNLHYHLVTTTPFDNLKLESFKVPANVKIPLSTERKDMNVWLLGERYDTAQDNGYALFKWLKENTDIEPYYVIEDTAQDYQKIKNEKNVLAFGSELHYYVSFKAGVLLGTHDLENLLPYKTARGFFHYEDTIKVFLQHGVLGRKPVEYNKKYYDIPFDLFIVSSEPEKEDVVKNKMGYSDEEIAVTGLARFDLLPYKNQSRDILLMPTWRDWINSDEKFISSEYYQKYYNLIHNERLNRILKDNNVQLNFYPHYRSQTYFNSEHLDLGSNIHFMRLGEKSVQSMLKEHALLITDYSSVSFDFKLMDKPVIYYHFDAQKFFRQGMLRPLHQTFIGDVAKTEDKLIDTIEYYIESNFAPKDFDLSGVFKYRDHNNRKRIYDAVVDIINQKSF</sequence>
<dbReference type="InterPro" id="IPR051612">
    <property type="entry name" value="Teichoic_Acid_Biosynth"/>
</dbReference>
<dbReference type="Gene3D" id="3.40.50.12580">
    <property type="match status" value="1"/>
</dbReference>
<dbReference type="EMBL" id="BAABCK010000061">
    <property type="protein sequence ID" value="GAA3729342.1"/>
    <property type="molecule type" value="Genomic_DNA"/>
</dbReference>
<dbReference type="PANTHER" id="PTHR37316">
    <property type="entry name" value="TEICHOIC ACID GLYCEROL-PHOSPHATE PRIMASE"/>
    <property type="match status" value="1"/>
</dbReference>
<gene>
    <name evidence="1" type="ORF">GCM10022378_17440</name>
</gene>
<dbReference type="PANTHER" id="PTHR37316:SF3">
    <property type="entry name" value="TEICHOIC ACID GLYCEROL-PHOSPHATE TRANSFERASE"/>
    <property type="match status" value="1"/>
</dbReference>
<dbReference type="Proteomes" id="UP001500920">
    <property type="component" value="Unassembled WGS sequence"/>
</dbReference>
<keyword evidence="2" id="KW-1185">Reference proteome</keyword>
<organism evidence="1 2">
    <name type="scientific">Salinicoccus jeotgali</name>
    <dbReference type="NCBI Taxonomy" id="381634"/>
    <lineage>
        <taxon>Bacteria</taxon>
        <taxon>Bacillati</taxon>
        <taxon>Bacillota</taxon>
        <taxon>Bacilli</taxon>
        <taxon>Bacillales</taxon>
        <taxon>Staphylococcaceae</taxon>
        <taxon>Salinicoccus</taxon>
    </lineage>
</organism>
<name>A0ABP7F4D5_9STAP</name>